<accession>A0A183CWK5</accession>
<reference evidence="4" key="1">
    <citation type="submission" date="2016-06" db="UniProtKB">
        <authorList>
            <consortium name="WormBaseParasite"/>
        </authorList>
    </citation>
    <scope>IDENTIFICATION</scope>
</reference>
<sequence>MNSLPQEIRNKIPTPPTLKKLPQPIQEKIMAVVKNGSLSLAQKRSQLEAIYDALTPDQKKLVPLWAKLRECPKLFCRMKYDQCQTV</sequence>
<evidence type="ECO:0000313" key="3">
    <source>
        <dbReference type="Proteomes" id="UP000271098"/>
    </source>
</evidence>
<organism evidence="4">
    <name type="scientific">Gongylonema pulchrum</name>
    <dbReference type="NCBI Taxonomy" id="637853"/>
    <lineage>
        <taxon>Eukaryota</taxon>
        <taxon>Metazoa</taxon>
        <taxon>Ecdysozoa</taxon>
        <taxon>Nematoda</taxon>
        <taxon>Chromadorea</taxon>
        <taxon>Rhabditida</taxon>
        <taxon>Spirurina</taxon>
        <taxon>Spiruromorpha</taxon>
        <taxon>Spiruroidea</taxon>
        <taxon>Gongylonematidae</taxon>
        <taxon>Gongylonema</taxon>
    </lineage>
</organism>
<evidence type="ECO:0000313" key="4">
    <source>
        <dbReference type="WBParaSite" id="GPUH_0000084601-mRNA-1"/>
    </source>
</evidence>
<feature type="region of interest" description="Disordered" evidence="1">
    <location>
        <begin position="1"/>
        <end position="20"/>
    </location>
</feature>
<dbReference type="Proteomes" id="UP000271098">
    <property type="component" value="Unassembled WGS sequence"/>
</dbReference>
<keyword evidence="3" id="KW-1185">Reference proteome</keyword>
<protein>
    <submittedName>
        <fullName evidence="4">DUF438 domain-containing protein</fullName>
    </submittedName>
</protein>
<dbReference type="WBParaSite" id="GPUH_0000084601-mRNA-1">
    <property type="protein sequence ID" value="GPUH_0000084601-mRNA-1"/>
    <property type="gene ID" value="GPUH_0000084601"/>
</dbReference>
<gene>
    <name evidence="2" type="ORF">GPUH_LOCUS846</name>
</gene>
<reference evidence="2 3" key="2">
    <citation type="submission" date="2018-11" db="EMBL/GenBank/DDBJ databases">
        <authorList>
            <consortium name="Pathogen Informatics"/>
        </authorList>
    </citation>
    <scope>NUCLEOTIDE SEQUENCE [LARGE SCALE GENOMIC DNA]</scope>
</reference>
<evidence type="ECO:0000313" key="2">
    <source>
        <dbReference type="EMBL" id="VDK28868.1"/>
    </source>
</evidence>
<name>A0A183CWK5_9BILA</name>
<proteinExistence type="predicted"/>
<dbReference type="AlphaFoldDB" id="A0A183CWK5"/>
<dbReference type="EMBL" id="UYRT01000873">
    <property type="protein sequence ID" value="VDK28868.1"/>
    <property type="molecule type" value="Genomic_DNA"/>
</dbReference>
<evidence type="ECO:0000256" key="1">
    <source>
        <dbReference type="SAM" id="MobiDB-lite"/>
    </source>
</evidence>